<evidence type="ECO:0000256" key="1">
    <source>
        <dbReference type="SAM" id="MobiDB-lite"/>
    </source>
</evidence>
<proteinExistence type="predicted"/>
<dbReference type="Proteomes" id="UP000178666">
    <property type="component" value="Chromosome"/>
</dbReference>
<sequence>MAFITAVVLALRPSAPTAEVLVDAAEEPLELLVDDESLELEEEPEYPEYDEPLPLDHRPEYPE</sequence>
<evidence type="ECO:0008006" key="4">
    <source>
        <dbReference type="Google" id="ProtNLM"/>
    </source>
</evidence>
<keyword evidence="3" id="KW-1185">Reference proteome</keyword>
<evidence type="ECO:0000313" key="3">
    <source>
        <dbReference type="Proteomes" id="UP000178666"/>
    </source>
</evidence>
<gene>
    <name evidence="2" type="ORF">A8L58_15425</name>
</gene>
<feature type="compositionally biased region" description="Basic and acidic residues" evidence="1">
    <location>
        <begin position="54"/>
        <end position="63"/>
    </location>
</feature>
<name>A0ABN4U522_9ACTN</name>
<protein>
    <recommendedName>
        <fullName evidence="4">Secreted protein</fullName>
    </recommendedName>
</protein>
<accession>A0ABN4U522</accession>
<organism evidence="2 3">
    <name type="scientific">Acidipropionibacterium acidipropionici</name>
    <dbReference type="NCBI Taxonomy" id="1748"/>
    <lineage>
        <taxon>Bacteria</taxon>
        <taxon>Bacillati</taxon>
        <taxon>Actinomycetota</taxon>
        <taxon>Actinomycetes</taxon>
        <taxon>Propionibacteriales</taxon>
        <taxon>Propionibacteriaceae</taxon>
        <taxon>Acidipropionibacterium</taxon>
    </lineage>
</organism>
<reference evidence="2 3" key="1">
    <citation type="journal article" date="2016" name="Plant Dis.">
        <title>Improved production of propionic acid using genome shuffling.</title>
        <authorList>
            <person name="Luna-Flores C.H."/>
            <person name="Palfreyman R.W."/>
            <person name="Kromer J.O."/>
            <person name="Nielsen L.K."/>
            <person name="Marcellin E."/>
        </authorList>
    </citation>
    <scope>NUCLEOTIDE SEQUENCE [LARGE SCALE GENOMIC DNA]</scope>
    <source>
        <strain evidence="2 3">F3E8</strain>
    </source>
</reference>
<feature type="compositionally biased region" description="Acidic residues" evidence="1">
    <location>
        <begin position="35"/>
        <end position="53"/>
    </location>
</feature>
<feature type="region of interest" description="Disordered" evidence="1">
    <location>
        <begin position="35"/>
        <end position="63"/>
    </location>
</feature>
<dbReference type="EMBL" id="CP015970">
    <property type="protein sequence ID" value="AOZ47836.1"/>
    <property type="molecule type" value="Genomic_DNA"/>
</dbReference>
<evidence type="ECO:0000313" key="2">
    <source>
        <dbReference type="EMBL" id="AOZ47836.1"/>
    </source>
</evidence>